<protein>
    <submittedName>
        <fullName evidence="7">Proton-coupled folate transporter-like</fullName>
    </submittedName>
</protein>
<keyword evidence="3 5" id="KW-1133">Transmembrane helix</keyword>
<evidence type="ECO:0000256" key="4">
    <source>
        <dbReference type="ARBA" id="ARBA00023136"/>
    </source>
</evidence>
<evidence type="ECO:0000256" key="1">
    <source>
        <dbReference type="ARBA" id="ARBA00004141"/>
    </source>
</evidence>
<evidence type="ECO:0000313" key="6">
    <source>
        <dbReference type="Proteomes" id="UP000001554"/>
    </source>
</evidence>
<keyword evidence="2 5" id="KW-0812">Transmembrane</keyword>
<proteinExistence type="predicted"/>
<reference evidence="6" key="1">
    <citation type="journal article" date="2020" name="Nat. Ecol. Evol.">
        <title>Deeply conserved synteny resolves early events in vertebrate evolution.</title>
        <authorList>
            <person name="Simakov O."/>
            <person name="Marletaz F."/>
            <person name="Yue J.X."/>
            <person name="O'Connell B."/>
            <person name="Jenkins J."/>
            <person name="Brandt A."/>
            <person name="Calef R."/>
            <person name="Tung C.H."/>
            <person name="Huang T.K."/>
            <person name="Schmutz J."/>
            <person name="Satoh N."/>
            <person name="Yu J.K."/>
            <person name="Putnam N.H."/>
            <person name="Green R.E."/>
            <person name="Rokhsar D.S."/>
        </authorList>
    </citation>
    <scope>NUCLEOTIDE SEQUENCE [LARGE SCALE GENOMIC DNA]</scope>
    <source>
        <strain evidence="6">S238N-H82</strain>
    </source>
</reference>
<keyword evidence="6" id="KW-1185">Reference proteome</keyword>
<feature type="transmembrane region" description="Helical" evidence="5">
    <location>
        <begin position="172"/>
        <end position="192"/>
    </location>
</feature>
<dbReference type="GO" id="GO:0022857">
    <property type="term" value="F:transmembrane transporter activity"/>
    <property type="evidence" value="ECO:0000318"/>
    <property type="project" value="GO_Central"/>
</dbReference>
<evidence type="ECO:0000256" key="5">
    <source>
        <dbReference type="SAM" id="Phobius"/>
    </source>
</evidence>
<dbReference type="GO" id="GO:0016020">
    <property type="term" value="C:membrane"/>
    <property type="evidence" value="ECO:0000318"/>
    <property type="project" value="GO_Central"/>
</dbReference>
<dbReference type="PANTHER" id="PTHR23507:SF1">
    <property type="entry name" value="FI18259P1-RELATED"/>
    <property type="match status" value="1"/>
</dbReference>
<feature type="transmembrane region" description="Helical" evidence="5">
    <location>
        <begin position="43"/>
        <end position="67"/>
    </location>
</feature>
<feature type="transmembrane region" description="Helical" evidence="5">
    <location>
        <begin position="199"/>
        <end position="221"/>
    </location>
</feature>
<dbReference type="GeneID" id="118431672"/>
<dbReference type="GO" id="GO:0055085">
    <property type="term" value="P:transmembrane transport"/>
    <property type="evidence" value="ECO:0000318"/>
    <property type="project" value="GO_Central"/>
</dbReference>
<dbReference type="RefSeq" id="XP_035698810.1">
    <property type="nucleotide sequence ID" value="XM_035842917.1"/>
</dbReference>
<dbReference type="OrthoDB" id="419734at2759"/>
<dbReference type="Proteomes" id="UP000001554">
    <property type="component" value="Chromosome 15"/>
</dbReference>
<sequence length="236" mass="25330">MPNYMQIRQSALLYGMHGSSTTLYGGCFAYLTDITEPGSPRTFRMAILESAIGVSAIVGVLAGNLWLGVLGVPLGFQEPFWFTVGLTAFSLLYAIFGIKETCLRRGGQKVCSLGNVSGMVQLVRGSFKTGQWKLGVILLVFFLNNGVFATWPGIVTLTVVGPPYCWTPDLLGYFYAAMCAGFVLGVLGIKLLGKCLSPYGLMHVGFVSGTAGFVVQGLAVYTPNRNAAFYLGLLVY</sequence>
<name>A0A9J7ND19_BRAFL</name>
<dbReference type="PANTHER" id="PTHR23507">
    <property type="entry name" value="ZGC:174356"/>
    <property type="match status" value="1"/>
</dbReference>
<evidence type="ECO:0000256" key="3">
    <source>
        <dbReference type="ARBA" id="ARBA00022989"/>
    </source>
</evidence>
<accession>A0A9J7ND19</accession>
<reference evidence="7" key="2">
    <citation type="submission" date="2025-08" db="UniProtKB">
        <authorList>
            <consortium name="RefSeq"/>
        </authorList>
    </citation>
    <scope>IDENTIFICATION</scope>
    <source>
        <strain evidence="7">S238N-H82</strain>
        <tissue evidence="7">Testes</tissue>
    </source>
</reference>
<feature type="transmembrane region" description="Helical" evidence="5">
    <location>
        <begin position="134"/>
        <end position="160"/>
    </location>
</feature>
<keyword evidence="4 5" id="KW-0472">Membrane</keyword>
<comment type="subcellular location">
    <subcellularLocation>
        <location evidence="1">Membrane</location>
        <topology evidence="1">Multi-pass membrane protein</topology>
    </subcellularLocation>
</comment>
<evidence type="ECO:0000313" key="7">
    <source>
        <dbReference type="RefSeq" id="XP_035698810.1"/>
    </source>
</evidence>
<evidence type="ECO:0000256" key="2">
    <source>
        <dbReference type="ARBA" id="ARBA00022692"/>
    </source>
</evidence>
<feature type="transmembrane region" description="Helical" evidence="5">
    <location>
        <begin position="79"/>
        <end position="98"/>
    </location>
</feature>
<dbReference type="SUPFAM" id="SSF103473">
    <property type="entry name" value="MFS general substrate transporter"/>
    <property type="match status" value="1"/>
</dbReference>
<dbReference type="KEGG" id="bfo:118431672"/>
<gene>
    <name evidence="7" type="primary">LOC118431672</name>
</gene>
<dbReference type="AlphaFoldDB" id="A0A9J7ND19"/>
<dbReference type="OMA" id="AVAWERC"/>
<organism evidence="6 7">
    <name type="scientific">Branchiostoma floridae</name>
    <name type="common">Florida lancelet</name>
    <name type="synonym">Amphioxus</name>
    <dbReference type="NCBI Taxonomy" id="7739"/>
    <lineage>
        <taxon>Eukaryota</taxon>
        <taxon>Metazoa</taxon>
        <taxon>Chordata</taxon>
        <taxon>Cephalochordata</taxon>
        <taxon>Leptocardii</taxon>
        <taxon>Amphioxiformes</taxon>
        <taxon>Branchiostomatidae</taxon>
        <taxon>Branchiostoma</taxon>
    </lineage>
</organism>
<dbReference type="Gene3D" id="1.20.1250.20">
    <property type="entry name" value="MFS general substrate transporter like domains"/>
    <property type="match status" value="1"/>
</dbReference>
<dbReference type="InterPro" id="IPR036259">
    <property type="entry name" value="MFS_trans_sf"/>
</dbReference>